<evidence type="ECO:0000256" key="7">
    <source>
        <dbReference type="ARBA" id="ARBA00049244"/>
    </source>
</evidence>
<dbReference type="Proteomes" id="UP000002931">
    <property type="component" value="Unassembled WGS sequence"/>
</dbReference>
<dbReference type="EMBL" id="AAMT01000034">
    <property type="protein sequence ID" value="EAQ10510.1"/>
    <property type="molecule type" value="Genomic_DNA"/>
</dbReference>
<dbReference type="STRING" id="314271.RB2654_15544"/>
<gene>
    <name evidence="8" type="ORF">RB2654_15544</name>
</gene>
<dbReference type="NCBIfam" id="TIGR01128">
    <property type="entry name" value="holA"/>
    <property type="match status" value="1"/>
</dbReference>
<dbReference type="GO" id="GO:0009360">
    <property type="term" value="C:DNA polymerase III complex"/>
    <property type="evidence" value="ECO:0007669"/>
    <property type="project" value="TreeGrafter"/>
</dbReference>
<dbReference type="InterPro" id="IPR027417">
    <property type="entry name" value="P-loop_NTPase"/>
</dbReference>
<dbReference type="Gene3D" id="1.20.272.10">
    <property type="match status" value="1"/>
</dbReference>
<dbReference type="HOGENOM" id="CLU_068860_1_0_5"/>
<dbReference type="AlphaFoldDB" id="A3VMK8"/>
<dbReference type="SUPFAM" id="SSF48019">
    <property type="entry name" value="post-AAA+ oligomerization domain-like"/>
    <property type="match status" value="1"/>
</dbReference>
<keyword evidence="3" id="KW-0548">Nucleotidyltransferase</keyword>
<reference evidence="8 9" key="1">
    <citation type="journal article" date="2010" name="J. Bacteriol.">
        <title>Genome sequences of Pelagibaca bermudensis HTCC2601T and Maritimibacter alkaliphilus HTCC2654T, the type strains of two marine Roseobacter genera.</title>
        <authorList>
            <person name="Thrash J.C."/>
            <person name="Cho J.C."/>
            <person name="Ferriera S."/>
            <person name="Johnson J."/>
            <person name="Vergin K.L."/>
            <person name="Giovannoni S.J."/>
        </authorList>
    </citation>
    <scope>NUCLEOTIDE SEQUENCE [LARGE SCALE GENOMIC DNA]</scope>
    <source>
        <strain evidence="8 9">HTCC2654</strain>
    </source>
</reference>
<name>A3VMK8_9RHOB</name>
<dbReference type="GO" id="GO:0006261">
    <property type="term" value="P:DNA-templated DNA replication"/>
    <property type="evidence" value="ECO:0007669"/>
    <property type="project" value="TreeGrafter"/>
</dbReference>
<keyword evidence="5" id="KW-0239">DNA-directed DNA polymerase</keyword>
<dbReference type="GO" id="GO:0003887">
    <property type="term" value="F:DNA-directed DNA polymerase activity"/>
    <property type="evidence" value="ECO:0007669"/>
    <property type="project" value="UniProtKB-KW"/>
</dbReference>
<evidence type="ECO:0000256" key="4">
    <source>
        <dbReference type="ARBA" id="ARBA00022705"/>
    </source>
</evidence>
<accession>A3VMK8</accession>
<keyword evidence="9" id="KW-1185">Reference proteome</keyword>
<evidence type="ECO:0000256" key="6">
    <source>
        <dbReference type="ARBA" id="ARBA00034754"/>
    </source>
</evidence>
<dbReference type="RefSeq" id="WP_008333228.1">
    <property type="nucleotide sequence ID" value="NZ_CH902578.1"/>
</dbReference>
<comment type="similarity">
    <text evidence="6">Belongs to the DNA polymerase HolA subunit family.</text>
</comment>
<dbReference type="eggNOG" id="COG1466">
    <property type="taxonomic scope" value="Bacteria"/>
</dbReference>
<dbReference type="GO" id="GO:0003677">
    <property type="term" value="F:DNA binding"/>
    <property type="evidence" value="ECO:0007669"/>
    <property type="project" value="InterPro"/>
</dbReference>
<evidence type="ECO:0000256" key="1">
    <source>
        <dbReference type="ARBA" id="ARBA00012417"/>
    </source>
</evidence>
<dbReference type="InterPro" id="IPR005790">
    <property type="entry name" value="DNA_polIII_delta"/>
</dbReference>
<evidence type="ECO:0000313" key="9">
    <source>
        <dbReference type="Proteomes" id="UP000002931"/>
    </source>
</evidence>
<comment type="caution">
    <text evidence="8">The sequence shown here is derived from an EMBL/GenBank/DDBJ whole genome shotgun (WGS) entry which is preliminary data.</text>
</comment>
<organism evidence="8 9">
    <name type="scientific">Maritimibacter alkaliphilus HTCC2654</name>
    <dbReference type="NCBI Taxonomy" id="314271"/>
    <lineage>
        <taxon>Bacteria</taxon>
        <taxon>Pseudomonadati</taxon>
        <taxon>Pseudomonadota</taxon>
        <taxon>Alphaproteobacteria</taxon>
        <taxon>Rhodobacterales</taxon>
        <taxon>Roseobacteraceae</taxon>
        <taxon>Maritimibacter</taxon>
    </lineage>
</organism>
<proteinExistence type="inferred from homology"/>
<evidence type="ECO:0000256" key="2">
    <source>
        <dbReference type="ARBA" id="ARBA00022679"/>
    </source>
</evidence>
<evidence type="ECO:0000313" key="8">
    <source>
        <dbReference type="EMBL" id="EAQ10510.1"/>
    </source>
</evidence>
<dbReference type="PANTHER" id="PTHR34388:SF1">
    <property type="entry name" value="DNA POLYMERASE III SUBUNIT DELTA"/>
    <property type="match status" value="1"/>
</dbReference>
<dbReference type="Gene3D" id="3.40.50.300">
    <property type="entry name" value="P-loop containing nucleotide triphosphate hydrolases"/>
    <property type="match status" value="1"/>
</dbReference>
<protein>
    <recommendedName>
        <fullName evidence="1">DNA-directed DNA polymerase</fullName>
        <ecNumber evidence="1">2.7.7.7</ecNumber>
    </recommendedName>
</protein>
<dbReference type="InterPro" id="IPR008921">
    <property type="entry name" value="DNA_pol3_clamp-load_cplx_C"/>
</dbReference>
<evidence type="ECO:0000256" key="5">
    <source>
        <dbReference type="ARBA" id="ARBA00022932"/>
    </source>
</evidence>
<comment type="catalytic activity">
    <reaction evidence="7">
        <text>DNA(n) + a 2'-deoxyribonucleoside 5'-triphosphate = DNA(n+1) + diphosphate</text>
        <dbReference type="Rhea" id="RHEA:22508"/>
        <dbReference type="Rhea" id="RHEA-COMP:17339"/>
        <dbReference type="Rhea" id="RHEA-COMP:17340"/>
        <dbReference type="ChEBI" id="CHEBI:33019"/>
        <dbReference type="ChEBI" id="CHEBI:61560"/>
        <dbReference type="ChEBI" id="CHEBI:173112"/>
        <dbReference type="EC" id="2.7.7.7"/>
    </reaction>
</comment>
<dbReference type="OrthoDB" id="9804983at2"/>
<evidence type="ECO:0000256" key="3">
    <source>
        <dbReference type="ARBA" id="ARBA00022695"/>
    </source>
</evidence>
<dbReference type="EC" id="2.7.7.7" evidence="1"/>
<sequence length="340" mass="37191">MKLKPAEANRHFAKPAPDTTGTLIYGTDAMRVALKRQDLLKNLLGEGAEEEMRLTRMLAGDLRADPAALSDAIKAQGFFPGPRAVFVEDATDVHGDKITQALDDWQPGDAHVVVTGGNLKPTGKLRKYFEKHPSAFAIGIYDDPMSRDEIQDELRKAGLNQIDPEAMRDLEALARSLDPGDFRQTVEKLSLYKLGDPSLLTPDDVDACAPASTEAVLDDLLHATAEGRAGELGPLLTRLEAQGIAPTRLAIATTNHFRTLHMAASDPEGPNKGIFRARPPVHFKSRDRMTRQASRWGAAKLETALDMIIEADLTLRSTSKAPQMALIERTLIRLAFMAAR</sequence>
<keyword evidence="4" id="KW-0235">DNA replication</keyword>
<keyword evidence="2" id="KW-0808">Transferase</keyword>
<dbReference type="PANTHER" id="PTHR34388">
    <property type="entry name" value="DNA POLYMERASE III SUBUNIT DELTA"/>
    <property type="match status" value="1"/>
</dbReference>